<reference evidence="9 10" key="1">
    <citation type="journal article" date="2022" name="DNA Res.">
        <title>Genome analysis of five recently described species of the CUG-Ser clade uncovers Candida theae as a new hybrid lineage with pathogenic potential in the Candida parapsilosis species complex.</title>
        <authorList>
            <person name="Mixao V."/>
            <person name="Del Olmo V."/>
            <person name="Hegedusova E."/>
            <person name="Saus E."/>
            <person name="Pryszcz L."/>
            <person name="Cillingova A."/>
            <person name="Nosek J."/>
            <person name="Gabaldon T."/>
        </authorList>
    </citation>
    <scope>NUCLEOTIDE SEQUENCE [LARGE SCALE GENOMIC DNA]</scope>
    <source>
        <strain evidence="9 10">CBS 12239</strain>
    </source>
</reference>
<dbReference type="GO" id="GO:0034727">
    <property type="term" value="P:piecemeal microautophagy of the nucleus"/>
    <property type="evidence" value="ECO:0007669"/>
    <property type="project" value="TreeGrafter"/>
</dbReference>
<dbReference type="AlphaFoldDB" id="A0AAD5FW88"/>
<keyword evidence="5 7" id="KW-0833">Ubl conjugation pathway</keyword>
<dbReference type="GO" id="GO:0019776">
    <property type="term" value="F:Atg8-family ligase activity"/>
    <property type="evidence" value="ECO:0007669"/>
    <property type="project" value="TreeGrafter"/>
</dbReference>
<comment type="subcellular location">
    <subcellularLocation>
        <location evidence="1 7">Preautophagosomal structure membrane</location>
        <topology evidence="1 7">Peripheral membrane protein</topology>
    </subcellularLocation>
</comment>
<evidence type="ECO:0000256" key="4">
    <source>
        <dbReference type="ARBA" id="ARBA00022499"/>
    </source>
</evidence>
<evidence type="ECO:0000256" key="3">
    <source>
        <dbReference type="ARBA" id="ARBA00015875"/>
    </source>
</evidence>
<dbReference type="GO" id="GO:0000045">
    <property type="term" value="P:autophagosome assembly"/>
    <property type="evidence" value="ECO:0007669"/>
    <property type="project" value="InterPro"/>
</dbReference>
<evidence type="ECO:0000256" key="8">
    <source>
        <dbReference type="SAM" id="MobiDB-lite"/>
    </source>
</evidence>
<evidence type="ECO:0000256" key="7">
    <source>
        <dbReference type="RuleBase" id="RU361201"/>
    </source>
</evidence>
<dbReference type="SUPFAM" id="SSF54236">
    <property type="entry name" value="Ubiquitin-like"/>
    <property type="match status" value="1"/>
</dbReference>
<name>A0AAD5FW88_9ASCO</name>
<keyword evidence="6 7" id="KW-0072">Autophagy</keyword>
<proteinExistence type="inferred from homology"/>
<evidence type="ECO:0000256" key="1">
    <source>
        <dbReference type="ARBA" id="ARBA00004623"/>
    </source>
</evidence>
<dbReference type="GO" id="GO:0061723">
    <property type="term" value="P:glycophagy"/>
    <property type="evidence" value="ECO:0007669"/>
    <property type="project" value="TreeGrafter"/>
</dbReference>
<gene>
    <name evidence="9" type="ORF">KGF57_005403</name>
</gene>
<dbReference type="InterPro" id="IPR007242">
    <property type="entry name" value="Atg12"/>
</dbReference>
<dbReference type="GeneID" id="76153447"/>
<dbReference type="GO" id="GO:0000422">
    <property type="term" value="P:autophagy of mitochondrion"/>
    <property type="evidence" value="ECO:0007669"/>
    <property type="project" value="TreeGrafter"/>
</dbReference>
<comment type="similarity">
    <text evidence="2 7">Belongs to the ATG12 family.</text>
</comment>
<dbReference type="PANTHER" id="PTHR13385:SF0">
    <property type="entry name" value="UBIQUITIN-LIKE PROTEIN ATG12"/>
    <property type="match status" value="1"/>
</dbReference>
<evidence type="ECO:0000313" key="9">
    <source>
        <dbReference type="EMBL" id="KAI5948658.1"/>
    </source>
</evidence>
<evidence type="ECO:0000256" key="5">
    <source>
        <dbReference type="ARBA" id="ARBA00022786"/>
    </source>
</evidence>
<dbReference type="CDD" id="cd01612">
    <property type="entry name" value="Ubl_ATG12"/>
    <property type="match status" value="1"/>
</dbReference>
<comment type="function">
    <text evidence="7">Ubiquitin-like protein involved in cytoplasm to vacuole transport (Cvt), autophagy vesicles formation, mitophagy, and nucleophagy.</text>
</comment>
<dbReference type="InterPro" id="IPR029071">
    <property type="entry name" value="Ubiquitin-like_domsf"/>
</dbReference>
<comment type="caution">
    <text evidence="9">The sequence shown here is derived from an EMBL/GenBank/DDBJ whole genome shotgun (WGS) entry which is preliminary data.</text>
</comment>
<keyword evidence="4 7" id="KW-1017">Isopeptide bond</keyword>
<evidence type="ECO:0000256" key="2">
    <source>
        <dbReference type="ARBA" id="ARBA00007778"/>
    </source>
</evidence>
<comment type="subunit">
    <text evidence="7">Forms a conjugate with ATG5.</text>
</comment>
<organism evidence="9 10">
    <name type="scientific">Candida theae</name>
    <dbReference type="NCBI Taxonomy" id="1198502"/>
    <lineage>
        <taxon>Eukaryota</taxon>
        <taxon>Fungi</taxon>
        <taxon>Dikarya</taxon>
        <taxon>Ascomycota</taxon>
        <taxon>Saccharomycotina</taxon>
        <taxon>Pichiomycetes</taxon>
        <taxon>Debaryomycetaceae</taxon>
        <taxon>Candida/Lodderomyces clade</taxon>
        <taxon>Candida</taxon>
    </lineage>
</organism>
<keyword evidence="7" id="KW-0472">Membrane</keyword>
<dbReference type="EMBL" id="JAIHNG010000179">
    <property type="protein sequence ID" value="KAI5948658.1"/>
    <property type="molecule type" value="Genomic_DNA"/>
</dbReference>
<dbReference type="PANTHER" id="PTHR13385">
    <property type="entry name" value="AUTOPHAGY PROTEIN 12"/>
    <property type="match status" value="1"/>
</dbReference>
<dbReference type="Gene3D" id="3.10.20.90">
    <property type="entry name" value="Phosphatidylinositol 3-kinase Catalytic Subunit, Chain A, domain 1"/>
    <property type="match status" value="1"/>
</dbReference>
<dbReference type="GO" id="GO:0097352">
    <property type="term" value="P:autophagosome maturation"/>
    <property type="evidence" value="ECO:0007669"/>
    <property type="project" value="TreeGrafter"/>
</dbReference>
<keyword evidence="7" id="KW-0813">Transport</keyword>
<evidence type="ECO:0000313" key="10">
    <source>
        <dbReference type="Proteomes" id="UP001204833"/>
    </source>
</evidence>
<dbReference type="Pfam" id="PF04110">
    <property type="entry name" value="APG12"/>
    <property type="match status" value="1"/>
</dbReference>
<feature type="region of interest" description="Disordered" evidence="8">
    <location>
        <begin position="1"/>
        <end position="43"/>
    </location>
</feature>
<evidence type="ECO:0000256" key="6">
    <source>
        <dbReference type="ARBA" id="ARBA00023006"/>
    </source>
</evidence>
<dbReference type="GO" id="GO:0034045">
    <property type="term" value="C:phagophore assembly site membrane"/>
    <property type="evidence" value="ECO:0007669"/>
    <property type="project" value="UniProtKB-SubCell"/>
</dbReference>
<dbReference type="GO" id="GO:0000421">
    <property type="term" value="C:autophagosome membrane"/>
    <property type="evidence" value="ECO:0007669"/>
    <property type="project" value="TreeGrafter"/>
</dbReference>
<accession>A0AAD5FW88</accession>
<feature type="compositionally biased region" description="Low complexity" evidence="8">
    <location>
        <begin position="16"/>
        <end position="29"/>
    </location>
</feature>
<dbReference type="Proteomes" id="UP001204833">
    <property type="component" value="Unassembled WGS sequence"/>
</dbReference>
<dbReference type="GO" id="GO:0034274">
    <property type="term" value="C:Atg12-Atg5-Atg16 complex"/>
    <property type="evidence" value="ECO:0007669"/>
    <property type="project" value="TreeGrafter"/>
</dbReference>
<protein>
    <recommendedName>
        <fullName evidence="3 7">Ubiquitin-like protein ATG12</fullName>
    </recommendedName>
</protein>
<dbReference type="RefSeq" id="XP_051606168.1">
    <property type="nucleotide sequence ID" value="XM_051755017.1"/>
</dbReference>
<sequence>MSHIRHSEPENEDDSSSLSSSSSSNSSLPVKVDATEDIEGQKLEPRIPLSTSIILNKLPVERQEQLERTLEERERKPPLKADIAAKPVADEPLRISIRFQPIGSTTAINPKVFKISSTQTVATLSKFLCKRLKQTHLCLYIQNSFSPAPEENIGDLYSSFKTKDELIVSYCNSVAFG</sequence>
<keyword evidence="7" id="KW-0653">Protein transport</keyword>
<keyword evidence="10" id="KW-1185">Reference proteome</keyword>
<dbReference type="GO" id="GO:0015031">
    <property type="term" value="P:protein transport"/>
    <property type="evidence" value="ECO:0007669"/>
    <property type="project" value="UniProtKB-KW"/>
</dbReference>